<dbReference type="AlphaFoldDB" id="A0A6A2GIB2"/>
<protein>
    <submittedName>
        <fullName evidence="2">Single-stranded DNA-binding protein</fullName>
    </submittedName>
</protein>
<dbReference type="Gene3D" id="2.40.50.140">
    <property type="entry name" value="Nucleic acid-binding proteins"/>
    <property type="match status" value="1"/>
</dbReference>
<organism evidence="2 3">
    <name type="scientific">Bacteroides uniformis</name>
    <dbReference type="NCBI Taxonomy" id="820"/>
    <lineage>
        <taxon>Bacteria</taxon>
        <taxon>Pseudomonadati</taxon>
        <taxon>Bacteroidota</taxon>
        <taxon>Bacteroidia</taxon>
        <taxon>Bacteroidales</taxon>
        <taxon>Bacteroidaceae</taxon>
        <taxon>Bacteroides</taxon>
    </lineage>
</organism>
<comment type="caution">
    <text evidence="2">The sequence shown here is derived from an EMBL/GenBank/DDBJ whole genome shotgun (WGS) entry which is preliminary data.</text>
</comment>
<dbReference type="Proteomes" id="UP000433928">
    <property type="component" value="Unassembled WGS sequence"/>
</dbReference>
<dbReference type="GO" id="GO:0003697">
    <property type="term" value="F:single-stranded DNA binding"/>
    <property type="evidence" value="ECO:0007669"/>
    <property type="project" value="InterPro"/>
</dbReference>
<dbReference type="CDD" id="cd04496">
    <property type="entry name" value="SSB_OBF"/>
    <property type="match status" value="1"/>
</dbReference>
<dbReference type="InterPro" id="IPR000424">
    <property type="entry name" value="Primosome_PriB/ssb"/>
</dbReference>
<reference evidence="2 3" key="1">
    <citation type="journal article" date="2019" name="Nat. Med.">
        <title>A library of human gut bacterial isolates paired with longitudinal multiomics data enables mechanistic microbiome research.</title>
        <authorList>
            <person name="Poyet M."/>
            <person name="Groussin M."/>
            <person name="Gibbons S.M."/>
            <person name="Avila-Pacheco J."/>
            <person name="Jiang X."/>
            <person name="Kearney S.M."/>
            <person name="Perrotta A.R."/>
            <person name="Berdy B."/>
            <person name="Zhao S."/>
            <person name="Lieberman T.D."/>
            <person name="Swanson P.K."/>
            <person name="Smith M."/>
            <person name="Roesemann S."/>
            <person name="Alexander J.E."/>
            <person name="Rich S.A."/>
            <person name="Livny J."/>
            <person name="Vlamakis H."/>
            <person name="Clish C."/>
            <person name="Bullock K."/>
            <person name="Deik A."/>
            <person name="Scott J."/>
            <person name="Pierce K.A."/>
            <person name="Xavier R.J."/>
            <person name="Alm E.J."/>
        </authorList>
    </citation>
    <scope>NUCLEOTIDE SEQUENCE [LARGE SCALE GENOMIC DNA]</scope>
    <source>
        <strain evidence="2 3">BIOML-A27</strain>
    </source>
</reference>
<dbReference type="EMBL" id="WCUG01000010">
    <property type="protein sequence ID" value="KAB4168983.1"/>
    <property type="molecule type" value="Genomic_DNA"/>
</dbReference>
<dbReference type="RefSeq" id="WP_051926284.1">
    <property type="nucleotide sequence ID" value="NZ_JBBNMO010000014.1"/>
</dbReference>
<evidence type="ECO:0000256" key="1">
    <source>
        <dbReference type="SAM" id="MobiDB-lite"/>
    </source>
</evidence>
<name>A0A6A2GIB2_BACUN</name>
<feature type="compositionally biased region" description="Low complexity" evidence="1">
    <location>
        <begin position="110"/>
        <end position="129"/>
    </location>
</feature>
<gene>
    <name evidence="2" type="ORF">GAQ59_13100</name>
</gene>
<dbReference type="PIRSF" id="PIRSF002070">
    <property type="entry name" value="SSB"/>
    <property type="match status" value="1"/>
</dbReference>
<evidence type="ECO:0000313" key="3">
    <source>
        <dbReference type="Proteomes" id="UP000433928"/>
    </source>
</evidence>
<dbReference type="InterPro" id="IPR011344">
    <property type="entry name" value="ssDNA-bd"/>
</dbReference>
<dbReference type="GO" id="GO:0006260">
    <property type="term" value="P:DNA replication"/>
    <property type="evidence" value="ECO:0007669"/>
    <property type="project" value="InterPro"/>
</dbReference>
<keyword evidence="2" id="KW-0238">DNA-binding</keyword>
<proteinExistence type="predicted"/>
<accession>A0A6A2GIB2</accession>
<sequence>MLAVTVIGNIGNDAEIKEFNGQKFIAFNVASTERYKDGQGNQHSRTTWVSCLKPGESSVVSYLKKGTQVYVRGSLSVKTFNSGNGVQAGVNCLVRELQLLGSKQETQNEQQQPATTSTPPTYTPAGSASPFPPENEKDDLPF</sequence>
<dbReference type="NCBIfam" id="TIGR00621">
    <property type="entry name" value="ssb"/>
    <property type="match status" value="1"/>
</dbReference>
<feature type="region of interest" description="Disordered" evidence="1">
    <location>
        <begin position="103"/>
        <end position="142"/>
    </location>
</feature>
<dbReference type="PROSITE" id="PS50935">
    <property type="entry name" value="SSB"/>
    <property type="match status" value="1"/>
</dbReference>
<evidence type="ECO:0000313" key="2">
    <source>
        <dbReference type="EMBL" id="KAB4168983.1"/>
    </source>
</evidence>
<dbReference type="InterPro" id="IPR012340">
    <property type="entry name" value="NA-bd_OB-fold"/>
</dbReference>
<dbReference type="Pfam" id="PF00436">
    <property type="entry name" value="SSB"/>
    <property type="match status" value="1"/>
</dbReference>
<dbReference type="SUPFAM" id="SSF50249">
    <property type="entry name" value="Nucleic acid-binding proteins"/>
    <property type="match status" value="1"/>
</dbReference>